<name>X0THM0_9ZZZZ</name>
<reference evidence="1" key="1">
    <citation type="journal article" date="2014" name="Front. Microbiol.">
        <title>High frequency of phylogenetically diverse reductive dehalogenase-homologous genes in deep subseafloor sedimentary metagenomes.</title>
        <authorList>
            <person name="Kawai M."/>
            <person name="Futagami T."/>
            <person name="Toyoda A."/>
            <person name="Takaki Y."/>
            <person name="Nishi S."/>
            <person name="Hori S."/>
            <person name="Arai W."/>
            <person name="Tsubouchi T."/>
            <person name="Morono Y."/>
            <person name="Uchiyama I."/>
            <person name="Ito T."/>
            <person name="Fujiyama A."/>
            <person name="Inagaki F."/>
            <person name="Takami H."/>
        </authorList>
    </citation>
    <scope>NUCLEOTIDE SEQUENCE</scope>
    <source>
        <strain evidence="1">Expedition CK06-06</strain>
    </source>
</reference>
<gene>
    <name evidence="1" type="ORF">S01H1_31040</name>
</gene>
<sequence>MWLWKLAEYPEMAENYDNVIKYTLSKTAMIFGVTLTEADVYKQFAETMELIINQTEISTDLTVAEQQRVRELLLIL</sequence>
<proteinExistence type="predicted"/>
<protein>
    <submittedName>
        <fullName evidence="1">Uncharacterized protein</fullName>
    </submittedName>
</protein>
<accession>X0THM0</accession>
<evidence type="ECO:0000313" key="1">
    <source>
        <dbReference type="EMBL" id="GAF87627.1"/>
    </source>
</evidence>
<comment type="caution">
    <text evidence="1">The sequence shown here is derived from an EMBL/GenBank/DDBJ whole genome shotgun (WGS) entry which is preliminary data.</text>
</comment>
<organism evidence="1">
    <name type="scientific">marine sediment metagenome</name>
    <dbReference type="NCBI Taxonomy" id="412755"/>
    <lineage>
        <taxon>unclassified sequences</taxon>
        <taxon>metagenomes</taxon>
        <taxon>ecological metagenomes</taxon>
    </lineage>
</organism>
<dbReference type="AlphaFoldDB" id="X0THM0"/>
<dbReference type="EMBL" id="BARS01019130">
    <property type="protein sequence ID" value="GAF87627.1"/>
    <property type="molecule type" value="Genomic_DNA"/>
</dbReference>